<dbReference type="GO" id="GO:0006633">
    <property type="term" value="P:fatty acid biosynthetic process"/>
    <property type="evidence" value="ECO:0007669"/>
    <property type="project" value="UniProtKB-KW"/>
</dbReference>
<dbReference type="GO" id="GO:0046872">
    <property type="term" value="F:metal ion binding"/>
    <property type="evidence" value="ECO:0007669"/>
    <property type="project" value="UniProtKB-KW"/>
</dbReference>
<reference evidence="10" key="1">
    <citation type="submission" date="2013-05" db="EMBL/GenBank/DDBJ databases">
        <title>Genome assembly of Cystobacter fuscus DSM 2262.</title>
        <authorList>
            <person name="Sharma G."/>
            <person name="Khatri I."/>
            <person name="Kaur C."/>
            <person name="Mayilraj S."/>
            <person name="Subramanian S."/>
        </authorList>
    </citation>
    <scope>NUCLEOTIDE SEQUENCE [LARGE SCALE GENOMIC DNA]</scope>
    <source>
        <strain evidence="10">DSM 2262</strain>
    </source>
</reference>
<keyword evidence="11" id="KW-1185">Reference proteome</keyword>
<evidence type="ECO:0000256" key="7">
    <source>
        <dbReference type="ARBA" id="ARBA00023004"/>
    </source>
</evidence>
<dbReference type="InterPro" id="IPR012348">
    <property type="entry name" value="RNR-like"/>
</dbReference>
<evidence type="ECO:0000256" key="8">
    <source>
        <dbReference type="ARBA" id="ARBA00023098"/>
    </source>
</evidence>
<comment type="cofactor">
    <cofactor evidence="1">
        <name>Fe(2+)</name>
        <dbReference type="ChEBI" id="CHEBI:29033"/>
    </cofactor>
</comment>
<evidence type="ECO:0000313" key="11">
    <source>
        <dbReference type="Proteomes" id="UP000011682"/>
    </source>
</evidence>
<name>S9PKS9_CYSF2</name>
<comment type="similarity">
    <text evidence="2">Belongs to the fatty acid desaturase type 2 family.</text>
</comment>
<evidence type="ECO:0000256" key="9">
    <source>
        <dbReference type="ARBA" id="ARBA00023160"/>
    </source>
</evidence>
<dbReference type="GO" id="GO:0045300">
    <property type="term" value="F:stearoyl-[ACP] desaturase activity"/>
    <property type="evidence" value="ECO:0007669"/>
    <property type="project" value="InterPro"/>
</dbReference>
<keyword evidence="4" id="KW-0479">Metal-binding</keyword>
<evidence type="ECO:0000256" key="4">
    <source>
        <dbReference type="ARBA" id="ARBA00022723"/>
    </source>
</evidence>
<keyword evidence="8" id="KW-0443">Lipid metabolism</keyword>
<evidence type="ECO:0000256" key="3">
    <source>
        <dbReference type="ARBA" id="ARBA00022516"/>
    </source>
</evidence>
<dbReference type="Pfam" id="PF03405">
    <property type="entry name" value="FA_desaturase_2"/>
    <property type="match status" value="1"/>
</dbReference>
<keyword evidence="5" id="KW-0276">Fatty acid metabolism</keyword>
<gene>
    <name evidence="10" type="ORF">D187_006472</name>
</gene>
<dbReference type="EMBL" id="ANAH02000006">
    <property type="protein sequence ID" value="EPX63062.1"/>
    <property type="molecule type" value="Genomic_DNA"/>
</dbReference>
<dbReference type="eggNOG" id="COG0208">
    <property type="taxonomic scope" value="Bacteria"/>
</dbReference>
<evidence type="ECO:0000256" key="1">
    <source>
        <dbReference type="ARBA" id="ARBA00001954"/>
    </source>
</evidence>
<dbReference type="AlphaFoldDB" id="S9PKS9"/>
<dbReference type="Proteomes" id="UP000011682">
    <property type="component" value="Unassembled WGS sequence"/>
</dbReference>
<evidence type="ECO:0000256" key="5">
    <source>
        <dbReference type="ARBA" id="ARBA00022832"/>
    </source>
</evidence>
<dbReference type="SUPFAM" id="SSF47240">
    <property type="entry name" value="Ferritin-like"/>
    <property type="match status" value="1"/>
</dbReference>
<sequence>MYMSFFETAEKKRRWSVHDDIPWDQLDPSAYDEGRAMNAETFCGVELYLPDYLGQGVNLVRENFGRAWFQANWGYEESKHGLALRMYLLKSGLRTEEQLRGLEDAIAARPWRLPWDTPRRMTCYGAIQEASTLLAYARQLEDAQAGKDEVLATIYRLIARDEAAHQQFYRAVLKLELEEHRHETLEDLALVSVGFRMPAIDLLPDSERRVETLRMHNSFNRWGFFLKVWMPLLKLLGVSRQEFAEYQRRAIDQTRDEAS</sequence>
<evidence type="ECO:0000256" key="6">
    <source>
        <dbReference type="ARBA" id="ARBA00023002"/>
    </source>
</evidence>
<evidence type="ECO:0000256" key="2">
    <source>
        <dbReference type="ARBA" id="ARBA00008749"/>
    </source>
</evidence>
<dbReference type="InterPro" id="IPR005067">
    <property type="entry name" value="Fatty_acid_desaturase-2"/>
</dbReference>
<keyword evidence="9" id="KW-0275">Fatty acid biosynthesis</keyword>
<dbReference type="InterPro" id="IPR009078">
    <property type="entry name" value="Ferritin-like_SF"/>
</dbReference>
<comment type="caution">
    <text evidence="10">The sequence shown here is derived from an EMBL/GenBank/DDBJ whole genome shotgun (WGS) entry which is preliminary data.</text>
</comment>
<organism evidence="10 11">
    <name type="scientific">Cystobacter fuscus (strain ATCC 25194 / DSM 2262 / NBRC 100088 / M29)</name>
    <dbReference type="NCBI Taxonomy" id="1242864"/>
    <lineage>
        <taxon>Bacteria</taxon>
        <taxon>Pseudomonadati</taxon>
        <taxon>Myxococcota</taxon>
        <taxon>Myxococcia</taxon>
        <taxon>Myxococcales</taxon>
        <taxon>Cystobacterineae</taxon>
        <taxon>Archangiaceae</taxon>
        <taxon>Cystobacter</taxon>
    </lineage>
</organism>
<keyword evidence="7" id="KW-0408">Iron</keyword>
<keyword evidence="3" id="KW-0444">Lipid biosynthesis</keyword>
<accession>S9PKS9</accession>
<protein>
    <submittedName>
        <fullName evidence="10">Fatty acid desaturase, type 2</fullName>
    </submittedName>
</protein>
<proteinExistence type="inferred from homology"/>
<keyword evidence="6" id="KW-0560">Oxidoreductase</keyword>
<dbReference type="Gene3D" id="1.10.620.20">
    <property type="entry name" value="Ribonucleotide Reductase, subunit A"/>
    <property type="match status" value="1"/>
</dbReference>
<evidence type="ECO:0000313" key="10">
    <source>
        <dbReference type="EMBL" id="EPX63062.1"/>
    </source>
</evidence>